<evidence type="ECO:0000313" key="1">
    <source>
        <dbReference type="EMBL" id="RKD97972.1"/>
    </source>
</evidence>
<proteinExistence type="predicted"/>
<protein>
    <submittedName>
        <fullName evidence="1">Uncharacterized protein</fullName>
    </submittedName>
</protein>
<sequence>MAIQNQTTDAFECPECAGALSFTDGAWGCTNCSYVPRQSAD</sequence>
<name>A0A3R7GYH5_9EURY</name>
<gene>
    <name evidence="1" type="ORF">ATJ93_0970</name>
</gene>
<accession>A0A3R7GYH5</accession>
<evidence type="ECO:0000313" key="2">
    <source>
        <dbReference type="Proteomes" id="UP000283805"/>
    </source>
</evidence>
<dbReference type="Proteomes" id="UP000283805">
    <property type="component" value="Unassembled WGS sequence"/>
</dbReference>
<dbReference type="AlphaFoldDB" id="A0A3R7GYH5"/>
<dbReference type="EMBL" id="RAPO01000001">
    <property type="protein sequence ID" value="RKD97972.1"/>
    <property type="molecule type" value="Genomic_DNA"/>
</dbReference>
<organism evidence="1 2">
    <name type="scientific">Halopiger aswanensis</name>
    <dbReference type="NCBI Taxonomy" id="148449"/>
    <lineage>
        <taxon>Archaea</taxon>
        <taxon>Methanobacteriati</taxon>
        <taxon>Methanobacteriota</taxon>
        <taxon>Stenosarchaea group</taxon>
        <taxon>Halobacteria</taxon>
        <taxon>Halobacteriales</taxon>
        <taxon>Natrialbaceae</taxon>
        <taxon>Halopiger</taxon>
    </lineage>
</organism>
<reference evidence="1 2" key="1">
    <citation type="submission" date="2018-09" db="EMBL/GenBank/DDBJ databases">
        <title>Genomic Encyclopedia of Archaeal and Bacterial Type Strains, Phase II (KMG-II): from individual species to whole genera.</title>
        <authorList>
            <person name="Goeker M."/>
        </authorList>
    </citation>
    <scope>NUCLEOTIDE SEQUENCE [LARGE SCALE GENOMIC DNA]</scope>
    <source>
        <strain evidence="1 2">DSM 13151</strain>
    </source>
</reference>
<comment type="caution">
    <text evidence="1">The sequence shown here is derived from an EMBL/GenBank/DDBJ whole genome shotgun (WGS) entry which is preliminary data.</text>
</comment>
<dbReference type="RefSeq" id="WP_281271527.1">
    <property type="nucleotide sequence ID" value="NZ_RAPO01000001.1"/>
</dbReference>
<keyword evidence="2" id="KW-1185">Reference proteome</keyword>